<dbReference type="eggNOG" id="COG3980">
    <property type="taxonomic scope" value="Bacteria"/>
</dbReference>
<dbReference type="PANTHER" id="PTHR21015:SF22">
    <property type="entry name" value="GLYCOSYLTRANSFERASE"/>
    <property type="match status" value="1"/>
</dbReference>
<dbReference type="SUPFAM" id="SSF53756">
    <property type="entry name" value="UDP-Glycosyltransferase/glycogen phosphorylase"/>
    <property type="match status" value="1"/>
</dbReference>
<dbReference type="AlphaFoldDB" id="A0A081LAP0"/>
<dbReference type="Gene3D" id="3.40.50.2000">
    <property type="entry name" value="Glycogen Phosphorylase B"/>
    <property type="match status" value="1"/>
</dbReference>
<accession>A0A081LAP0</accession>
<evidence type="ECO:0000259" key="2">
    <source>
        <dbReference type="Pfam" id="PF04101"/>
    </source>
</evidence>
<name>A0A081LAP0_9BACI</name>
<reference evidence="3 4" key="1">
    <citation type="submission" date="2012-09" db="EMBL/GenBank/DDBJ databases">
        <title>Genome Sequence of Bacillus sp. DW5-4.</title>
        <authorList>
            <person name="Lai Q."/>
            <person name="Liu Y."/>
            <person name="Shao Z."/>
        </authorList>
    </citation>
    <scope>NUCLEOTIDE SEQUENCE [LARGE SCALE GENOMIC DNA]</scope>
    <source>
        <strain evidence="3 4">DW5-4</strain>
    </source>
</reference>
<dbReference type="Pfam" id="PF04101">
    <property type="entry name" value="Glyco_tran_28_C"/>
    <property type="match status" value="1"/>
</dbReference>
<evidence type="ECO:0000256" key="1">
    <source>
        <dbReference type="ARBA" id="ARBA00023136"/>
    </source>
</evidence>
<evidence type="ECO:0000313" key="4">
    <source>
        <dbReference type="Proteomes" id="UP000028091"/>
    </source>
</evidence>
<dbReference type="RefSeq" id="WP_034322042.1">
    <property type="nucleotide sequence ID" value="NZ_JBCMYH010000005.1"/>
</dbReference>
<proteinExistence type="predicted"/>
<dbReference type="EMBL" id="JOTP01000011">
    <property type="protein sequence ID" value="KEP26316.1"/>
    <property type="molecule type" value="Genomic_DNA"/>
</dbReference>
<dbReference type="Gene3D" id="3.40.50.11190">
    <property type="match status" value="1"/>
</dbReference>
<sequence length="342" mass="38480">MNKKIMIVVYGGFLRGMGHVIRMKRLARELLEEGNDLFFYTNEQICVEMLSHPDWHVHMVQESNALLQLRQDMKELKPDLLLIDVIECDLYFLRMIKHSCGPARLVLFEEKRAEACQLADAVVNGIYGGLDGKHMQVNGTTYFYGTPYLLLDHEIGRLKDTYEVRKECKKVVISLGGSDPRGLLPKAVSALLTANHLHILGITGKASHIKEQVDAEHIQFIRHTDQLTALLWEADLAIVAGGMTLYEAVCIGVPSIVLSQVDHQAVTASNFAQKGACLHLGLGDHVEETDILRAARRLSGSYFLRRSIHLNGRTLIDGKGTERVKNILIHLMNHHQKEHKDV</sequence>
<comment type="caution">
    <text evidence="3">The sequence shown here is derived from an EMBL/GenBank/DDBJ whole genome shotgun (WGS) entry which is preliminary data.</text>
</comment>
<dbReference type="Proteomes" id="UP000028091">
    <property type="component" value="Unassembled WGS sequence"/>
</dbReference>
<keyword evidence="4" id="KW-1185">Reference proteome</keyword>
<protein>
    <submittedName>
        <fullName evidence="3">Spore coat protein</fullName>
    </submittedName>
</protein>
<dbReference type="InterPro" id="IPR007235">
    <property type="entry name" value="Glyco_trans_28_C"/>
</dbReference>
<evidence type="ECO:0000313" key="3">
    <source>
        <dbReference type="EMBL" id="KEP26316.1"/>
    </source>
</evidence>
<feature type="domain" description="Glycosyl transferase family 28 C-terminal" evidence="2">
    <location>
        <begin position="190"/>
        <end position="279"/>
    </location>
</feature>
<keyword evidence="3" id="KW-0946">Virion</keyword>
<dbReference type="OrthoDB" id="9805604at2"/>
<organism evidence="3 4">
    <name type="scientific">Bacillus zhangzhouensis</name>
    <dbReference type="NCBI Taxonomy" id="1178540"/>
    <lineage>
        <taxon>Bacteria</taxon>
        <taxon>Bacillati</taxon>
        <taxon>Bacillota</taxon>
        <taxon>Bacilli</taxon>
        <taxon>Bacillales</taxon>
        <taxon>Bacillaceae</taxon>
        <taxon>Bacillus</taxon>
    </lineage>
</organism>
<keyword evidence="1" id="KW-0472">Membrane</keyword>
<dbReference type="GO" id="GO:0016758">
    <property type="term" value="F:hexosyltransferase activity"/>
    <property type="evidence" value="ECO:0007669"/>
    <property type="project" value="InterPro"/>
</dbReference>
<gene>
    <name evidence="3" type="ORF">BA70_03395</name>
</gene>
<keyword evidence="3" id="KW-0167">Capsid protein</keyword>
<dbReference type="PANTHER" id="PTHR21015">
    <property type="entry name" value="UDP-N-ACETYLGLUCOSAMINE--N-ACETYLMURAMYL-(PENTAPEPTIDE) PYROPHOSPHORYL-UNDECAPRENOL N-ACETYLGLUCOSAMINE TRANSFERASE 1"/>
    <property type="match status" value="1"/>
</dbReference>